<name>A0A166TD17_9AGAM</name>
<feature type="region of interest" description="Disordered" evidence="1">
    <location>
        <begin position="24"/>
        <end position="48"/>
    </location>
</feature>
<accession>A0A166TD17</accession>
<sequence>MHRGSSPIFDVPEFPSMRRVKPLPKRRHTVAHDGENSPMLATPTGGRVSGAHGSDGLIANANALSAQLALHSYYMPILGSAQDLQPDDNADLRDKADLGYHLGVRAQDDEHNGDGDYIDHLQQPGNTKKRKVPANAGTSPHGGHDAVMGSMGEDDDSGGAVERGSALGADRDGGDPLLASGAMNGTMGNEQMGLRGRGTLSRPTMIGLQHKEMLRQRKRQLAAVLGAISHGDTLALDQALISTYAVPSVTADFQQPRIRLSRRQLPRIARRAKSLSQVNLNIGLPFPTAFTFSCHSATSERLVAVKEEVVLLRTRFEAELTRQANKAAEAAAAARKAALAASVASRAKGTRTQQRSRMLGRADERADYLDQNLLGGGAKTRGKKKKRSALAIASNPHHRRNYVPSRLPQSGQANPAQAAANAQNYLGPPPFRFLSAEIPPSRKKSKGTATPTAQLTNPADEWICSFCEYKLFYGGDAGYRRAVRGRKKILRRRQRAERRAANVFRVVRSTLVMGVRAGVRV</sequence>
<organism evidence="2 3">
    <name type="scientific">Athelia psychrophila</name>
    <dbReference type="NCBI Taxonomy" id="1759441"/>
    <lineage>
        <taxon>Eukaryota</taxon>
        <taxon>Fungi</taxon>
        <taxon>Dikarya</taxon>
        <taxon>Basidiomycota</taxon>
        <taxon>Agaricomycotina</taxon>
        <taxon>Agaricomycetes</taxon>
        <taxon>Agaricomycetidae</taxon>
        <taxon>Atheliales</taxon>
        <taxon>Atheliaceae</taxon>
        <taxon>Athelia</taxon>
    </lineage>
</organism>
<feature type="region of interest" description="Disordered" evidence="1">
    <location>
        <begin position="106"/>
        <end position="175"/>
    </location>
</feature>
<evidence type="ECO:0000256" key="1">
    <source>
        <dbReference type="SAM" id="MobiDB-lite"/>
    </source>
</evidence>
<gene>
    <name evidence="2" type="ORF">FIBSPDRAFT_917063</name>
</gene>
<keyword evidence="3" id="KW-1185">Reference proteome</keyword>
<dbReference type="AlphaFoldDB" id="A0A166TD17"/>
<dbReference type="OrthoDB" id="2507488at2759"/>
<dbReference type="Proteomes" id="UP000076532">
    <property type="component" value="Unassembled WGS sequence"/>
</dbReference>
<evidence type="ECO:0000313" key="3">
    <source>
        <dbReference type="Proteomes" id="UP000076532"/>
    </source>
</evidence>
<dbReference type="EMBL" id="KV417493">
    <property type="protein sequence ID" value="KZP30485.1"/>
    <property type="molecule type" value="Genomic_DNA"/>
</dbReference>
<feature type="compositionally biased region" description="Basic and acidic residues" evidence="1">
    <location>
        <begin position="106"/>
        <end position="119"/>
    </location>
</feature>
<protein>
    <submittedName>
        <fullName evidence="2">Uncharacterized protein</fullName>
    </submittedName>
</protein>
<feature type="region of interest" description="Disordered" evidence="1">
    <location>
        <begin position="373"/>
        <end position="419"/>
    </location>
</feature>
<evidence type="ECO:0000313" key="2">
    <source>
        <dbReference type="EMBL" id="KZP30485.1"/>
    </source>
</evidence>
<proteinExistence type="predicted"/>
<reference evidence="2 3" key="1">
    <citation type="journal article" date="2016" name="Mol. Biol. Evol.">
        <title>Comparative Genomics of Early-Diverging Mushroom-Forming Fungi Provides Insights into the Origins of Lignocellulose Decay Capabilities.</title>
        <authorList>
            <person name="Nagy L.G."/>
            <person name="Riley R."/>
            <person name="Tritt A."/>
            <person name="Adam C."/>
            <person name="Daum C."/>
            <person name="Floudas D."/>
            <person name="Sun H."/>
            <person name="Yadav J.S."/>
            <person name="Pangilinan J."/>
            <person name="Larsson K.H."/>
            <person name="Matsuura K."/>
            <person name="Barry K."/>
            <person name="Labutti K."/>
            <person name="Kuo R."/>
            <person name="Ohm R.A."/>
            <person name="Bhattacharya S.S."/>
            <person name="Shirouzu T."/>
            <person name="Yoshinaga Y."/>
            <person name="Martin F.M."/>
            <person name="Grigoriev I.V."/>
            <person name="Hibbett D.S."/>
        </authorList>
    </citation>
    <scope>NUCLEOTIDE SEQUENCE [LARGE SCALE GENOMIC DNA]</scope>
    <source>
        <strain evidence="2 3">CBS 109695</strain>
    </source>
</reference>